<proteinExistence type="predicted"/>
<feature type="region of interest" description="Disordered" evidence="1">
    <location>
        <begin position="75"/>
        <end position="98"/>
    </location>
</feature>
<accession>A0ABV5P713</accession>
<evidence type="ECO:0000256" key="1">
    <source>
        <dbReference type="SAM" id="MobiDB-lite"/>
    </source>
</evidence>
<reference evidence="2 3" key="1">
    <citation type="submission" date="2024-09" db="EMBL/GenBank/DDBJ databases">
        <authorList>
            <person name="Sun Q."/>
            <person name="Mori K."/>
        </authorList>
    </citation>
    <scope>NUCLEOTIDE SEQUENCE [LARGE SCALE GENOMIC DNA]</scope>
    <source>
        <strain evidence="2 3">JCM 4362</strain>
    </source>
</reference>
<protein>
    <submittedName>
        <fullName evidence="2">DUF5133 domain-containing protein</fullName>
    </submittedName>
</protein>
<name>A0ABV5P713_STRCM</name>
<evidence type="ECO:0000313" key="2">
    <source>
        <dbReference type="EMBL" id="MFB9518356.1"/>
    </source>
</evidence>
<dbReference type="RefSeq" id="WP_345227840.1">
    <property type="nucleotide sequence ID" value="NZ_BAAAXE010000014.1"/>
</dbReference>
<gene>
    <name evidence="2" type="ORF">ACFFTU_00015</name>
</gene>
<comment type="caution">
    <text evidence="2">The sequence shown here is derived from an EMBL/GenBank/DDBJ whole genome shotgun (WGS) entry which is preliminary data.</text>
</comment>
<keyword evidence="3" id="KW-1185">Reference proteome</keyword>
<organism evidence="2 3">
    <name type="scientific">Streptomyces cremeus</name>
    <dbReference type="NCBI Taxonomy" id="66881"/>
    <lineage>
        <taxon>Bacteria</taxon>
        <taxon>Bacillati</taxon>
        <taxon>Actinomycetota</taxon>
        <taxon>Actinomycetes</taxon>
        <taxon>Kitasatosporales</taxon>
        <taxon>Streptomycetaceae</taxon>
        <taxon>Streptomyces</taxon>
    </lineage>
</organism>
<feature type="compositionally biased region" description="Polar residues" evidence="1">
    <location>
        <begin position="75"/>
        <end position="92"/>
    </location>
</feature>
<evidence type="ECO:0000313" key="3">
    <source>
        <dbReference type="Proteomes" id="UP001589718"/>
    </source>
</evidence>
<dbReference type="InterPro" id="IPR033457">
    <property type="entry name" value="DUF5133"/>
</dbReference>
<dbReference type="Proteomes" id="UP001589718">
    <property type="component" value="Unassembled WGS sequence"/>
</dbReference>
<dbReference type="EMBL" id="JBHMCR010000001">
    <property type="protein sequence ID" value="MFB9518356.1"/>
    <property type="molecule type" value="Genomic_DNA"/>
</dbReference>
<dbReference type="Pfam" id="PF17196">
    <property type="entry name" value="DUF5133"/>
    <property type="match status" value="1"/>
</dbReference>
<sequence>MLVPDPKVLRTLLTRYAETRFAHAQNPTPESRQALDDVTYTLCVMTSTKTIEAALASADALLARTCCARAVETPDSTVTLPAQNAQSAQKVSQADLAA</sequence>